<feature type="transmembrane region" description="Helical" evidence="1">
    <location>
        <begin position="118"/>
        <end position="137"/>
    </location>
</feature>
<feature type="transmembrane region" description="Helical" evidence="1">
    <location>
        <begin position="85"/>
        <end position="106"/>
    </location>
</feature>
<sequence>MKESSIPMIWNKHALFSIVLFLIAVVLGQDSPYLLLLTVAQVVYVPLTLQMVATENDWFSRYYSYLSIPASVSVILLPMTDQSGFEVFLAAIYLIFTLIVAGYGISRFLTRGFVRFEEFCIDVALINLHIGGMWFFAHIKNINTGFSPIITWLTAIHFHYAAFLLPIFIGLLGRIYKPPFYPLAAGILLLSPFILAIGITFSVWIEWISVVFYIMGIYAFFFYSLKTPFKHRLQKWLIVCSFGSLGITILFSFLYALGRLSNKFSLSIDFMLRFHGVLNCVIFALLGVIGWSVFVPSAKIEKWTFPISKIRGNLTIGEKILPKITDRQALDSYKGLVDKMEIYVPHLNLNTLSPTIRDFYENTLDYRLYAKVKWKTWFIPFAVVYRLISSFVQQINLPLSSKSIEMTGDIVKINEDFDGRSSPRAWVRKINNKVTFVALYSWHRTKKRTYMNIALPLPFSSMIGILELNQIGHELTLSSKKQQPNSDAGIYLAWNKRLLLLPIEETFHVKETGDGRLYAQHNMWIFSIPFLNITYQIDRRNLEEPRK</sequence>
<dbReference type="AlphaFoldDB" id="A0A396SCI9"/>
<organism evidence="2 3">
    <name type="scientific">Ureibacillus yapensis</name>
    <dbReference type="NCBI Taxonomy" id="2304605"/>
    <lineage>
        <taxon>Bacteria</taxon>
        <taxon>Bacillati</taxon>
        <taxon>Bacillota</taxon>
        <taxon>Bacilli</taxon>
        <taxon>Bacillales</taxon>
        <taxon>Caryophanaceae</taxon>
        <taxon>Ureibacillus</taxon>
    </lineage>
</organism>
<protein>
    <recommendedName>
        <fullName evidence="4">YndJ family protein</fullName>
    </recommendedName>
</protein>
<feature type="transmembrane region" description="Helical" evidence="1">
    <location>
        <begin position="276"/>
        <end position="295"/>
    </location>
</feature>
<keyword evidence="1" id="KW-0812">Transmembrane</keyword>
<evidence type="ECO:0000313" key="3">
    <source>
        <dbReference type="Proteomes" id="UP000265692"/>
    </source>
</evidence>
<dbReference type="EMBL" id="QWEI01000001">
    <property type="protein sequence ID" value="RHW39340.1"/>
    <property type="molecule type" value="Genomic_DNA"/>
</dbReference>
<comment type="caution">
    <text evidence="2">The sequence shown here is derived from an EMBL/GenBank/DDBJ whole genome shotgun (WGS) entry which is preliminary data.</text>
</comment>
<feature type="transmembrane region" description="Helical" evidence="1">
    <location>
        <begin position="62"/>
        <end position="79"/>
    </location>
</feature>
<feature type="transmembrane region" description="Helical" evidence="1">
    <location>
        <begin position="149"/>
        <end position="173"/>
    </location>
</feature>
<reference evidence="2 3" key="1">
    <citation type="submission" date="2018-08" db="EMBL/GenBank/DDBJ databases">
        <title>Lysinibacillus sp. YLB-03 draft genome sequence.</title>
        <authorList>
            <person name="Yu L."/>
        </authorList>
    </citation>
    <scope>NUCLEOTIDE SEQUENCE [LARGE SCALE GENOMIC DNA]</scope>
    <source>
        <strain evidence="2 3">YLB-03</strain>
    </source>
</reference>
<dbReference type="InterPro" id="IPR025450">
    <property type="entry name" value="YndJ-like"/>
</dbReference>
<evidence type="ECO:0000313" key="2">
    <source>
        <dbReference type="EMBL" id="RHW39340.1"/>
    </source>
</evidence>
<proteinExistence type="predicted"/>
<evidence type="ECO:0000256" key="1">
    <source>
        <dbReference type="SAM" id="Phobius"/>
    </source>
</evidence>
<keyword evidence="1" id="KW-1133">Transmembrane helix</keyword>
<accession>A0A396SCI9</accession>
<feature type="transmembrane region" description="Helical" evidence="1">
    <location>
        <begin position="9"/>
        <end position="27"/>
    </location>
</feature>
<keyword evidence="1" id="KW-0472">Membrane</keyword>
<keyword evidence="3" id="KW-1185">Reference proteome</keyword>
<name>A0A396SCI9_9BACL</name>
<feature type="transmembrane region" description="Helical" evidence="1">
    <location>
        <begin position="237"/>
        <end position="256"/>
    </location>
</feature>
<dbReference type="Pfam" id="PF14158">
    <property type="entry name" value="YndJ"/>
    <property type="match status" value="1"/>
</dbReference>
<feature type="transmembrane region" description="Helical" evidence="1">
    <location>
        <begin position="180"/>
        <end position="201"/>
    </location>
</feature>
<feature type="transmembrane region" description="Helical" evidence="1">
    <location>
        <begin position="207"/>
        <end position="225"/>
    </location>
</feature>
<gene>
    <name evidence="2" type="ORF">D1B33_00385</name>
</gene>
<evidence type="ECO:0008006" key="4">
    <source>
        <dbReference type="Google" id="ProtNLM"/>
    </source>
</evidence>
<dbReference type="Proteomes" id="UP000265692">
    <property type="component" value="Unassembled WGS sequence"/>
</dbReference>